<feature type="transmembrane region" description="Helical" evidence="2">
    <location>
        <begin position="205"/>
        <end position="226"/>
    </location>
</feature>
<feature type="transmembrane region" description="Helical" evidence="2">
    <location>
        <begin position="263"/>
        <end position="279"/>
    </location>
</feature>
<dbReference type="InterPro" id="IPR037185">
    <property type="entry name" value="EmrE-like"/>
</dbReference>
<comment type="caution">
    <text evidence="4">The sequence shown here is derived from an EMBL/GenBank/DDBJ whole genome shotgun (WGS) entry which is preliminary data.</text>
</comment>
<evidence type="ECO:0000313" key="5">
    <source>
        <dbReference type="Proteomes" id="UP000030008"/>
    </source>
</evidence>
<keyword evidence="2" id="KW-1133">Transmembrane helix</keyword>
<accession>A0A099I708</accession>
<feature type="transmembrane region" description="Helical" evidence="2">
    <location>
        <begin position="64"/>
        <end position="82"/>
    </location>
</feature>
<feature type="transmembrane region" description="Helical" evidence="2">
    <location>
        <begin position="174"/>
        <end position="193"/>
    </location>
</feature>
<sequence length="283" mass="30496">MTKRHMGAYLCAMLLFGTLGLFVRQAHVAGDVLAFLRTLIGAAFLGVLLLLQRHRIQKIGGRQLLYVLLSAAFLGFNWVFLFEAYAAATISIATVIYYTAPLLALLAAVFLFHESVTLRIVLGIVLTMGGLLCITQVTGTAVQLKGILFAAAAALCYAGVLLTNRFLHDIDGLYFTFLQLLCSAGILFVYLLLEGRIQLIPELPAASWPWIMCIAVVHTGVAYALYFTSLHHLTSSQAAVGSYLDPCIALLLSIFLLREPSTLMQGIGIAAIVGGIIISDSSA</sequence>
<feature type="transmembrane region" description="Helical" evidence="2">
    <location>
        <begin position="238"/>
        <end position="257"/>
    </location>
</feature>
<feature type="transmembrane region" description="Helical" evidence="2">
    <location>
        <begin position="120"/>
        <end position="141"/>
    </location>
</feature>
<evidence type="ECO:0000259" key="3">
    <source>
        <dbReference type="Pfam" id="PF00892"/>
    </source>
</evidence>
<name>A0A099I708_CLOIN</name>
<dbReference type="GO" id="GO:0016020">
    <property type="term" value="C:membrane"/>
    <property type="evidence" value="ECO:0007669"/>
    <property type="project" value="InterPro"/>
</dbReference>
<dbReference type="SUPFAM" id="SSF103481">
    <property type="entry name" value="Multidrug resistance efflux transporter EmrE"/>
    <property type="match status" value="2"/>
</dbReference>
<feature type="transmembrane region" description="Helical" evidence="2">
    <location>
        <begin position="88"/>
        <end position="113"/>
    </location>
</feature>
<evidence type="ECO:0000313" key="4">
    <source>
        <dbReference type="EMBL" id="KGJ53331.1"/>
    </source>
</evidence>
<dbReference type="Proteomes" id="UP000030008">
    <property type="component" value="Unassembled WGS sequence"/>
</dbReference>
<feature type="transmembrane region" description="Helical" evidence="2">
    <location>
        <begin position="35"/>
        <end position="52"/>
    </location>
</feature>
<dbReference type="RefSeq" id="WP_044905229.1">
    <property type="nucleotide sequence ID" value="NZ_JQIF01000041.1"/>
</dbReference>
<feature type="transmembrane region" description="Helical" evidence="2">
    <location>
        <begin position="147"/>
        <end position="167"/>
    </location>
</feature>
<feature type="domain" description="EamA" evidence="3">
    <location>
        <begin position="145"/>
        <end position="278"/>
    </location>
</feature>
<comment type="similarity">
    <text evidence="1">Belongs to the EamA transporter family.</text>
</comment>
<organism evidence="4 5">
    <name type="scientific">Clostridium innocuum</name>
    <dbReference type="NCBI Taxonomy" id="1522"/>
    <lineage>
        <taxon>Bacteria</taxon>
        <taxon>Bacillati</taxon>
        <taxon>Bacillota</taxon>
        <taxon>Clostridia</taxon>
        <taxon>Eubacteriales</taxon>
        <taxon>Clostridiaceae</taxon>
        <taxon>Clostridium</taxon>
    </lineage>
</organism>
<reference evidence="4 5" key="1">
    <citation type="submission" date="2014-08" db="EMBL/GenBank/DDBJ databases">
        <title>Clostridium innocuum, an unnegligible vancomycin-resistant pathogen causing extra-intestinal infections.</title>
        <authorList>
            <person name="Feng Y."/>
            <person name="Chiu C.-H."/>
        </authorList>
    </citation>
    <scope>NUCLEOTIDE SEQUENCE [LARGE SCALE GENOMIC DNA]</scope>
    <source>
        <strain evidence="4 5">AN88</strain>
    </source>
</reference>
<gene>
    <name evidence="4" type="ORF">CIAN88_09795</name>
</gene>
<dbReference type="Gene3D" id="1.10.3730.20">
    <property type="match status" value="2"/>
</dbReference>
<feature type="domain" description="EamA" evidence="3">
    <location>
        <begin position="10"/>
        <end position="135"/>
    </location>
</feature>
<proteinExistence type="inferred from homology"/>
<keyword evidence="2" id="KW-0472">Membrane</keyword>
<dbReference type="PANTHER" id="PTHR22911:SF102">
    <property type="entry name" value="MEMBRANE PROTEIN"/>
    <property type="match status" value="1"/>
</dbReference>
<evidence type="ECO:0000256" key="2">
    <source>
        <dbReference type="SAM" id="Phobius"/>
    </source>
</evidence>
<dbReference type="PANTHER" id="PTHR22911">
    <property type="entry name" value="ACYL-MALONYL CONDENSING ENZYME-RELATED"/>
    <property type="match status" value="1"/>
</dbReference>
<dbReference type="InterPro" id="IPR000620">
    <property type="entry name" value="EamA_dom"/>
</dbReference>
<keyword evidence="2" id="KW-0812">Transmembrane</keyword>
<dbReference type="AlphaFoldDB" id="A0A099I708"/>
<protein>
    <submittedName>
        <fullName evidence="4">Membrane protein</fullName>
    </submittedName>
</protein>
<dbReference type="EMBL" id="JQIF01000041">
    <property type="protein sequence ID" value="KGJ53331.1"/>
    <property type="molecule type" value="Genomic_DNA"/>
</dbReference>
<evidence type="ECO:0000256" key="1">
    <source>
        <dbReference type="ARBA" id="ARBA00007362"/>
    </source>
</evidence>
<dbReference type="Pfam" id="PF00892">
    <property type="entry name" value="EamA"/>
    <property type="match status" value="2"/>
</dbReference>